<keyword evidence="3" id="KW-1185">Reference proteome</keyword>
<reference evidence="2" key="2">
    <citation type="submission" date="2020-05" db="UniProtKB">
        <authorList>
            <consortium name="EnsemblMetazoa"/>
        </authorList>
    </citation>
    <scope>IDENTIFICATION</scope>
    <source>
        <strain evidence="2">maculatus3</strain>
    </source>
</reference>
<dbReference type="AlphaFoldDB" id="A0A182T1M8"/>
<name>A0A182T1M8_9DIPT</name>
<accession>A0A182T1M8</accession>
<feature type="coiled-coil region" evidence="1">
    <location>
        <begin position="82"/>
        <end position="112"/>
    </location>
</feature>
<dbReference type="VEuPathDB" id="VectorBase:AMAM017816"/>
<evidence type="ECO:0000313" key="2">
    <source>
        <dbReference type="EnsemblMetazoa" id="AMAM017816-PA"/>
    </source>
</evidence>
<protein>
    <submittedName>
        <fullName evidence="2">Uncharacterized protein</fullName>
    </submittedName>
</protein>
<sequence length="354" mass="39851">MDENEVMAAFLWSKQSQEMYSNQGLKDLHHLHQDFIINDYTDKIATNIDLLDTELKFAWAALNLLNEEYTKMSEKVFKLQSLNISQQRIQQQQQQQQQHEQHQQQLQHQQVQLQFDNDFLILQRNLANVPDGQGLLKQQLEHGLDPYAAPPAVEAAAVAAAAAVVLPSRSGPPAPELPRMSTNPFLSAGEADRGLLRNIEPADSAAIIEEQLRTSFLNHAKQIELEFGTPKSKKYTAERIEKMQSEEVRELINKIMSEEDVASLSSEEMDKVRCFMAKNCSELMDVFDEDLQVVYPVKSAELLMARSKQTVAVTTAAGASPRKELTKYLPEGIATLTKDDLLTVENGTITIQDS</sequence>
<reference evidence="3" key="1">
    <citation type="submission" date="2013-09" db="EMBL/GenBank/DDBJ databases">
        <title>The Genome Sequence of Anopheles maculatus species B.</title>
        <authorList>
            <consortium name="The Broad Institute Genomics Platform"/>
            <person name="Neafsey D.E."/>
            <person name="Besansky N."/>
            <person name="Howell P."/>
            <person name="Walton C."/>
            <person name="Young S.K."/>
            <person name="Zeng Q."/>
            <person name="Gargeya S."/>
            <person name="Fitzgerald M."/>
            <person name="Haas B."/>
            <person name="Abouelleil A."/>
            <person name="Allen A.W."/>
            <person name="Alvarado L."/>
            <person name="Arachchi H.M."/>
            <person name="Berlin A.M."/>
            <person name="Chapman S.B."/>
            <person name="Gainer-Dewar J."/>
            <person name="Goldberg J."/>
            <person name="Griggs A."/>
            <person name="Gujja S."/>
            <person name="Hansen M."/>
            <person name="Howarth C."/>
            <person name="Imamovic A."/>
            <person name="Ireland A."/>
            <person name="Larimer J."/>
            <person name="McCowan C."/>
            <person name="Murphy C."/>
            <person name="Pearson M."/>
            <person name="Poon T.W."/>
            <person name="Priest M."/>
            <person name="Roberts A."/>
            <person name="Saif S."/>
            <person name="Shea T."/>
            <person name="Sisk P."/>
            <person name="Sykes S."/>
            <person name="Wortman J."/>
            <person name="Nusbaum C."/>
            <person name="Birren B."/>
        </authorList>
    </citation>
    <scope>NUCLEOTIDE SEQUENCE [LARGE SCALE GENOMIC DNA]</scope>
    <source>
        <strain evidence="3">maculatus3</strain>
    </source>
</reference>
<evidence type="ECO:0000313" key="3">
    <source>
        <dbReference type="Proteomes" id="UP000075901"/>
    </source>
</evidence>
<dbReference type="Proteomes" id="UP000075901">
    <property type="component" value="Unassembled WGS sequence"/>
</dbReference>
<evidence type="ECO:0000256" key="1">
    <source>
        <dbReference type="SAM" id="Coils"/>
    </source>
</evidence>
<proteinExistence type="predicted"/>
<keyword evidence="1" id="KW-0175">Coiled coil</keyword>
<organism evidence="2 3">
    <name type="scientific">Anopheles maculatus</name>
    <dbReference type="NCBI Taxonomy" id="74869"/>
    <lineage>
        <taxon>Eukaryota</taxon>
        <taxon>Metazoa</taxon>
        <taxon>Ecdysozoa</taxon>
        <taxon>Arthropoda</taxon>
        <taxon>Hexapoda</taxon>
        <taxon>Insecta</taxon>
        <taxon>Pterygota</taxon>
        <taxon>Neoptera</taxon>
        <taxon>Endopterygota</taxon>
        <taxon>Diptera</taxon>
        <taxon>Nematocera</taxon>
        <taxon>Culicoidea</taxon>
        <taxon>Culicidae</taxon>
        <taxon>Anophelinae</taxon>
        <taxon>Anopheles</taxon>
        <taxon>Anopheles maculatus group</taxon>
    </lineage>
</organism>
<dbReference type="EnsemblMetazoa" id="AMAM017816-RA">
    <property type="protein sequence ID" value="AMAM017816-PA"/>
    <property type="gene ID" value="AMAM017816"/>
</dbReference>